<dbReference type="PANTHER" id="PTHR12110:SF41">
    <property type="entry name" value="INOSOSE DEHYDRATASE"/>
    <property type="match status" value="1"/>
</dbReference>
<dbReference type="RefSeq" id="WP_165641654.1">
    <property type="nucleotide sequence ID" value="NZ_JAAITT010000006.1"/>
</dbReference>
<organism evidence="2 5">
    <name type="scientific">Enterocloster aldenensis</name>
    <dbReference type="NCBI Taxonomy" id="358742"/>
    <lineage>
        <taxon>Bacteria</taxon>
        <taxon>Bacillati</taxon>
        <taxon>Bacillota</taxon>
        <taxon>Clostridia</taxon>
        <taxon>Lachnospirales</taxon>
        <taxon>Lachnospiraceae</taxon>
        <taxon>Enterocloster</taxon>
    </lineage>
</organism>
<dbReference type="InterPro" id="IPR050312">
    <property type="entry name" value="IolE/XylAMocC-like"/>
</dbReference>
<dbReference type="InterPro" id="IPR013022">
    <property type="entry name" value="Xyl_isomerase-like_TIM-brl"/>
</dbReference>
<reference evidence="3" key="2">
    <citation type="submission" date="2020-02" db="EMBL/GenBank/DDBJ databases">
        <authorList>
            <person name="Littmann E."/>
            <person name="Sorbara M."/>
        </authorList>
    </citation>
    <scope>NUCLEOTIDE SEQUENCE</scope>
    <source>
        <strain evidence="3">MSK.1.17</strain>
    </source>
</reference>
<sequence>MKRFTYGLCDWSVREKGMELCRLAAEHQLDCLQLGVGEEVLDGRGLGSGDLIREYKKGADLYGIEIISLSPQFVDQYSFTAPKNREEEQVAVELVEKTIGLCKTFGCKSFLLPVLGKNDIFDGTSFHRAVEYIRRFSSQAAGHRIETYLELNQGVEGVHNLLDAVDNPMVKIFFDSQNLFALNGTSMARYFTEIKELVGGVHLKDGIGSMLSGSLLGEGNSGFYKTAKAIIESKYSGSILIESVYHKAGVCRNGTESELLARDAATLHKVFD</sequence>
<evidence type="ECO:0000313" key="4">
    <source>
        <dbReference type="Proteomes" id="UP000669239"/>
    </source>
</evidence>
<name>A0AAW5BZ83_9FIRM</name>
<evidence type="ECO:0000259" key="1">
    <source>
        <dbReference type="Pfam" id="PF01261"/>
    </source>
</evidence>
<keyword evidence="2" id="KW-0413">Isomerase</keyword>
<dbReference type="EMBL" id="JAKNGE010000032">
    <property type="protein sequence ID" value="MCG4748114.1"/>
    <property type="molecule type" value="Genomic_DNA"/>
</dbReference>
<dbReference type="EMBL" id="JAAITT010000006">
    <property type="protein sequence ID" value="NSJ48264.1"/>
    <property type="molecule type" value="Genomic_DNA"/>
</dbReference>
<keyword evidence="4" id="KW-1185">Reference proteome</keyword>
<evidence type="ECO:0000313" key="2">
    <source>
        <dbReference type="EMBL" id="MCG4748114.1"/>
    </source>
</evidence>
<accession>A0AAW5BZ83</accession>
<dbReference type="Gene3D" id="3.20.20.150">
    <property type="entry name" value="Divalent-metal-dependent TIM barrel enzymes"/>
    <property type="match status" value="1"/>
</dbReference>
<protein>
    <submittedName>
        <fullName evidence="2">Sugar phosphate isomerase/epimerase</fullName>
    </submittedName>
    <submittedName>
        <fullName evidence="3">TIM barrel protein</fullName>
    </submittedName>
</protein>
<gene>
    <name evidence="3" type="ORF">G5B36_06065</name>
    <name evidence="2" type="ORF">L0N08_22090</name>
</gene>
<evidence type="ECO:0000313" key="5">
    <source>
        <dbReference type="Proteomes" id="UP001299608"/>
    </source>
</evidence>
<dbReference type="Pfam" id="PF01261">
    <property type="entry name" value="AP_endonuc_2"/>
    <property type="match status" value="1"/>
</dbReference>
<dbReference type="GO" id="GO:0016853">
    <property type="term" value="F:isomerase activity"/>
    <property type="evidence" value="ECO:0007669"/>
    <property type="project" value="UniProtKB-KW"/>
</dbReference>
<dbReference type="InterPro" id="IPR036237">
    <property type="entry name" value="Xyl_isomerase-like_sf"/>
</dbReference>
<dbReference type="SUPFAM" id="SSF51658">
    <property type="entry name" value="Xylose isomerase-like"/>
    <property type="match status" value="1"/>
</dbReference>
<dbReference type="Proteomes" id="UP001299608">
    <property type="component" value="Unassembled WGS sequence"/>
</dbReference>
<feature type="domain" description="Xylose isomerase-like TIM barrel" evidence="1">
    <location>
        <begin position="22"/>
        <end position="257"/>
    </location>
</feature>
<evidence type="ECO:0000313" key="3">
    <source>
        <dbReference type="EMBL" id="NSJ48264.1"/>
    </source>
</evidence>
<dbReference type="PANTHER" id="PTHR12110">
    <property type="entry name" value="HYDROXYPYRUVATE ISOMERASE"/>
    <property type="match status" value="1"/>
</dbReference>
<dbReference type="Proteomes" id="UP000669239">
    <property type="component" value="Unassembled WGS sequence"/>
</dbReference>
<proteinExistence type="predicted"/>
<reference evidence="2" key="3">
    <citation type="submission" date="2022-01" db="EMBL/GenBank/DDBJ databases">
        <title>Collection of gut derived symbiotic bacterial strains cultured from healthy donors.</title>
        <authorList>
            <person name="Lin H."/>
            <person name="Kohout C."/>
            <person name="Waligurski E."/>
            <person name="Pamer E.G."/>
        </authorList>
    </citation>
    <scope>NUCLEOTIDE SEQUENCE</scope>
    <source>
        <strain evidence="2">DFI.6.55</strain>
    </source>
</reference>
<comment type="caution">
    <text evidence="2">The sequence shown here is derived from an EMBL/GenBank/DDBJ whole genome shotgun (WGS) entry which is preliminary data.</text>
</comment>
<dbReference type="AlphaFoldDB" id="A0AAW5BZ83"/>
<reference evidence="3 4" key="1">
    <citation type="journal article" date="2020" name="Cell Host Microbe">
        <title>Functional and Genomic Variation between Human-Derived Isolates of Lachnospiraceae Reveals Inter- and Intra-Species Diversity.</title>
        <authorList>
            <person name="Sorbara M.T."/>
            <person name="Littmann E.R."/>
            <person name="Fontana E."/>
            <person name="Moody T.U."/>
            <person name="Kohout C.E."/>
            <person name="Gjonbalaj M."/>
            <person name="Eaton V."/>
            <person name="Seok R."/>
            <person name="Leiner I.M."/>
            <person name="Pamer E.G."/>
        </authorList>
    </citation>
    <scope>NUCLEOTIDE SEQUENCE [LARGE SCALE GENOMIC DNA]</scope>
    <source>
        <strain evidence="3 4">MSK.1.17</strain>
    </source>
</reference>